<dbReference type="Proteomes" id="UP000821866">
    <property type="component" value="Chromosome 1"/>
</dbReference>
<organism evidence="2 3">
    <name type="scientific">Rhipicephalus microplus</name>
    <name type="common">Cattle tick</name>
    <name type="synonym">Boophilus microplus</name>
    <dbReference type="NCBI Taxonomy" id="6941"/>
    <lineage>
        <taxon>Eukaryota</taxon>
        <taxon>Metazoa</taxon>
        <taxon>Ecdysozoa</taxon>
        <taxon>Arthropoda</taxon>
        <taxon>Chelicerata</taxon>
        <taxon>Arachnida</taxon>
        <taxon>Acari</taxon>
        <taxon>Parasitiformes</taxon>
        <taxon>Ixodida</taxon>
        <taxon>Ixodoidea</taxon>
        <taxon>Ixodidae</taxon>
        <taxon>Rhipicephalinae</taxon>
        <taxon>Rhipicephalus</taxon>
        <taxon>Boophilus</taxon>
    </lineage>
</organism>
<evidence type="ECO:0000256" key="1">
    <source>
        <dbReference type="SAM" id="MobiDB-lite"/>
    </source>
</evidence>
<reference evidence="2" key="2">
    <citation type="submission" date="2021-09" db="EMBL/GenBank/DDBJ databases">
        <authorList>
            <person name="Jia N."/>
            <person name="Wang J."/>
            <person name="Shi W."/>
            <person name="Du L."/>
            <person name="Sun Y."/>
            <person name="Zhan W."/>
            <person name="Jiang J."/>
            <person name="Wang Q."/>
            <person name="Zhang B."/>
            <person name="Ji P."/>
            <person name="Sakyi L.B."/>
            <person name="Cui X."/>
            <person name="Yuan T."/>
            <person name="Jiang B."/>
            <person name="Yang W."/>
            <person name="Lam T.T.-Y."/>
            <person name="Chang Q."/>
            <person name="Ding S."/>
            <person name="Wang X."/>
            <person name="Zhu J."/>
            <person name="Ruan X."/>
            <person name="Zhao L."/>
            <person name="Wei J."/>
            <person name="Que T."/>
            <person name="Du C."/>
            <person name="Cheng J."/>
            <person name="Dai P."/>
            <person name="Han X."/>
            <person name="Huang E."/>
            <person name="Gao Y."/>
            <person name="Liu J."/>
            <person name="Shao H."/>
            <person name="Ye R."/>
            <person name="Li L."/>
            <person name="Wei W."/>
            <person name="Wang X."/>
            <person name="Wang C."/>
            <person name="Huo Q."/>
            <person name="Li W."/>
            <person name="Guo W."/>
            <person name="Chen H."/>
            <person name="Chen S."/>
            <person name="Zhou L."/>
            <person name="Zhou L."/>
            <person name="Ni X."/>
            <person name="Tian J."/>
            <person name="Zhou Y."/>
            <person name="Sheng Y."/>
            <person name="Liu T."/>
            <person name="Pan Y."/>
            <person name="Xia L."/>
            <person name="Li J."/>
            <person name="Zhao F."/>
            <person name="Cao W."/>
        </authorList>
    </citation>
    <scope>NUCLEOTIDE SEQUENCE</scope>
    <source>
        <strain evidence="2">Rmic-2018</strain>
        <tissue evidence="2">Larvae</tissue>
    </source>
</reference>
<evidence type="ECO:0000313" key="3">
    <source>
        <dbReference type="Proteomes" id="UP000821866"/>
    </source>
</evidence>
<dbReference type="AlphaFoldDB" id="A0A9J6F3I9"/>
<keyword evidence="3" id="KW-1185">Reference proteome</keyword>
<feature type="region of interest" description="Disordered" evidence="1">
    <location>
        <begin position="138"/>
        <end position="181"/>
    </location>
</feature>
<name>A0A9J6F3I9_RHIMP</name>
<reference evidence="2" key="1">
    <citation type="journal article" date="2020" name="Cell">
        <title>Large-Scale Comparative Analyses of Tick Genomes Elucidate Their Genetic Diversity and Vector Capacities.</title>
        <authorList>
            <consortium name="Tick Genome and Microbiome Consortium (TIGMIC)"/>
            <person name="Jia N."/>
            <person name="Wang J."/>
            <person name="Shi W."/>
            <person name="Du L."/>
            <person name="Sun Y."/>
            <person name="Zhan W."/>
            <person name="Jiang J.F."/>
            <person name="Wang Q."/>
            <person name="Zhang B."/>
            <person name="Ji P."/>
            <person name="Bell-Sakyi L."/>
            <person name="Cui X.M."/>
            <person name="Yuan T.T."/>
            <person name="Jiang B.G."/>
            <person name="Yang W.F."/>
            <person name="Lam T.T."/>
            <person name="Chang Q.C."/>
            <person name="Ding S.J."/>
            <person name="Wang X.J."/>
            <person name="Zhu J.G."/>
            <person name="Ruan X.D."/>
            <person name="Zhao L."/>
            <person name="Wei J.T."/>
            <person name="Ye R.Z."/>
            <person name="Que T.C."/>
            <person name="Du C.H."/>
            <person name="Zhou Y.H."/>
            <person name="Cheng J.X."/>
            <person name="Dai P.F."/>
            <person name="Guo W.B."/>
            <person name="Han X.H."/>
            <person name="Huang E.J."/>
            <person name="Li L.F."/>
            <person name="Wei W."/>
            <person name="Gao Y.C."/>
            <person name="Liu J.Z."/>
            <person name="Shao H.Z."/>
            <person name="Wang X."/>
            <person name="Wang C.C."/>
            <person name="Yang T.C."/>
            <person name="Huo Q.B."/>
            <person name="Li W."/>
            <person name="Chen H.Y."/>
            <person name="Chen S.E."/>
            <person name="Zhou L.G."/>
            <person name="Ni X.B."/>
            <person name="Tian J.H."/>
            <person name="Sheng Y."/>
            <person name="Liu T."/>
            <person name="Pan Y.S."/>
            <person name="Xia L.Y."/>
            <person name="Li J."/>
            <person name="Zhao F."/>
            <person name="Cao W.C."/>
        </authorList>
    </citation>
    <scope>NUCLEOTIDE SEQUENCE</scope>
    <source>
        <strain evidence="2">Rmic-2018</strain>
    </source>
</reference>
<dbReference type="EMBL" id="JABSTU010000001">
    <property type="protein sequence ID" value="KAH8041121.1"/>
    <property type="molecule type" value="Genomic_DNA"/>
</dbReference>
<comment type="caution">
    <text evidence="2">The sequence shown here is derived from an EMBL/GenBank/DDBJ whole genome shotgun (WGS) entry which is preliminary data.</text>
</comment>
<gene>
    <name evidence="2" type="ORF">HPB51_013781</name>
</gene>
<evidence type="ECO:0000313" key="2">
    <source>
        <dbReference type="EMBL" id="KAH8041121.1"/>
    </source>
</evidence>
<proteinExistence type="predicted"/>
<accession>A0A9J6F3I9</accession>
<sequence length="181" mass="19976">MYVRRQWGNERLPKVNGQLPFANILNQTNEEDASMASAFWETRVVGRLEQRTISGSRHVKETVTSGKVAYEAPADASDHVSCLWSVTTLVLVGIALVMRTRPMAMLDAPFEHMHAVLNQLGEDLMALAIDDRSPLPHSVRGDCSSLNLDGNTSTTDLTTEVPMPLTVDETDRGVTTQPRDD</sequence>
<protein>
    <submittedName>
        <fullName evidence="2">Uncharacterized protein</fullName>
    </submittedName>
</protein>
<feature type="compositionally biased region" description="Polar residues" evidence="1">
    <location>
        <begin position="144"/>
        <end position="158"/>
    </location>
</feature>